<organism evidence="3 4">
    <name type="scientific">Coccomyxa viridis</name>
    <dbReference type="NCBI Taxonomy" id="1274662"/>
    <lineage>
        <taxon>Eukaryota</taxon>
        <taxon>Viridiplantae</taxon>
        <taxon>Chlorophyta</taxon>
        <taxon>core chlorophytes</taxon>
        <taxon>Trebouxiophyceae</taxon>
        <taxon>Trebouxiophyceae incertae sedis</taxon>
        <taxon>Coccomyxaceae</taxon>
        <taxon>Coccomyxa</taxon>
    </lineage>
</organism>
<dbReference type="Proteomes" id="UP001314263">
    <property type="component" value="Unassembled WGS sequence"/>
</dbReference>
<gene>
    <name evidence="3" type="ORF">CVIRNUC_002804</name>
</gene>
<evidence type="ECO:0000256" key="2">
    <source>
        <dbReference type="SAM" id="MobiDB-lite"/>
    </source>
</evidence>
<dbReference type="AlphaFoldDB" id="A0AAV1I0G8"/>
<evidence type="ECO:0000313" key="4">
    <source>
        <dbReference type="Proteomes" id="UP001314263"/>
    </source>
</evidence>
<sequence>MGSLGLRPIRTSSRYQSFGALQDDLDAKRAEIAHIKSQMSLGHHDTPERSWQRRTQDKGEQLIRELAESTPCDAQYNGTVIKGQPAMPEDNDRSTEQLMKELDALRLHNAKLQAALESTAGLEDGPAGQELKSKLESWRGDGWLEQCCTSLAEQLRVVQAENTELQQELEVLRGSDSSGHSSPMAWDEDSVRAGAQSHFDNGVKMETGSQGSGSRHSRRSQGSWASQRALEAQVAQLTQQLDLAAATNVELQKEIELLRMEGGADAVDQAVAVAVAARDAELAALQRHAAELEGHLECVMHEAQEVQQESLDMRDHLVHLEAALRDSDAKREAAQQEKRMLEQQLLETAGDVARAERRLTGSHVSSLASNRSSSMEYSSDEDGSAGSAQHFSHLAGLSAREVEALRVENETIMKELVEKKLQLAELHEEMLKISHRHACGKSC</sequence>
<reference evidence="3 4" key="1">
    <citation type="submission" date="2023-10" db="EMBL/GenBank/DDBJ databases">
        <authorList>
            <person name="Maclean D."/>
            <person name="Macfadyen A."/>
        </authorList>
    </citation>
    <scope>NUCLEOTIDE SEQUENCE [LARGE SCALE GENOMIC DNA]</scope>
</reference>
<feature type="region of interest" description="Disordered" evidence="2">
    <location>
        <begin position="357"/>
        <end position="388"/>
    </location>
</feature>
<evidence type="ECO:0000256" key="1">
    <source>
        <dbReference type="SAM" id="Coils"/>
    </source>
</evidence>
<feature type="compositionally biased region" description="Polar residues" evidence="2">
    <location>
        <begin position="362"/>
        <end position="377"/>
    </location>
</feature>
<keyword evidence="4" id="KW-1185">Reference proteome</keyword>
<comment type="caution">
    <text evidence="3">The sequence shown here is derived from an EMBL/GenBank/DDBJ whole genome shotgun (WGS) entry which is preliminary data.</text>
</comment>
<feature type="compositionally biased region" description="Basic and acidic residues" evidence="2">
    <location>
        <begin position="42"/>
        <end position="58"/>
    </location>
</feature>
<feature type="region of interest" description="Disordered" evidence="2">
    <location>
        <begin position="37"/>
        <end position="58"/>
    </location>
</feature>
<dbReference type="EMBL" id="CAUYUE010000004">
    <property type="protein sequence ID" value="CAK0760836.1"/>
    <property type="molecule type" value="Genomic_DNA"/>
</dbReference>
<keyword evidence="1" id="KW-0175">Coiled coil</keyword>
<feature type="coiled-coil region" evidence="1">
    <location>
        <begin position="402"/>
        <end position="429"/>
    </location>
</feature>
<accession>A0AAV1I0G8</accession>
<feature type="coiled-coil region" evidence="1">
    <location>
        <begin position="148"/>
        <end position="175"/>
    </location>
</feature>
<name>A0AAV1I0G8_9CHLO</name>
<protein>
    <submittedName>
        <fullName evidence="3">Uncharacterized protein</fullName>
    </submittedName>
</protein>
<proteinExistence type="predicted"/>
<feature type="region of interest" description="Disordered" evidence="2">
    <location>
        <begin position="199"/>
        <end position="225"/>
    </location>
</feature>
<evidence type="ECO:0000313" key="3">
    <source>
        <dbReference type="EMBL" id="CAK0760836.1"/>
    </source>
</evidence>
<feature type="coiled-coil region" evidence="1">
    <location>
        <begin position="227"/>
        <end position="261"/>
    </location>
</feature>